<evidence type="ECO:0000313" key="2">
    <source>
        <dbReference type="Proteomes" id="UP001150907"/>
    </source>
</evidence>
<dbReference type="InterPro" id="IPR029024">
    <property type="entry name" value="TerB-like"/>
</dbReference>
<accession>A0A9W8EKU8</accession>
<dbReference type="AlphaFoldDB" id="A0A9W8EKU8"/>
<organism evidence="1 2">
    <name type="scientific">Coemansia thaxteri</name>
    <dbReference type="NCBI Taxonomy" id="2663907"/>
    <lineage>
        <taxon>Eukaryota</taxon>
        <taxon>Fungi</taxon>
        <taxon>Fungi incertae sedis</taxon>
        <taxon>Zoopagomycota</taxon>
        <taxon>Kickxellomycotina</taxon>
        <taxon>Kickxellomycetes</taxon>
        <taxon>Kickxellales</taxon>
        <taxon>Kickxellaceae</taxon>
        <taxon>Coemansia</taxon>
    </lineage>
</organism>
<gene>
    <name evidence="1" type="ORF">H4R26_001756</name>
</gene>
<proteinExistence type="predicted"/>
<comment type="caution">
    <text evidence="1">The sequence shown here is derived from an EMBL/GenBank/DDBJ whole genome shotgun (WGS) entry which is preliminary data.</text>
</comment>
<dbReference type="EMBL" id="JANBQF010000085">
    <property type="protein sequence ID" value="KAJ2005798.1"/>
    <property type="molecule type" value="Genomic_DNA"/>
</dbReference>
<name>A0A9W8EKU8_9FUNG</name>
<keyword evidence="2" id="KW-1185">Reference proteome</keyword>
<sequence>MVQAQAVATEAQEIMARADGELADEELARVESIHRQLMLTGEELVRLMEKIDGVAPALVLDAAQLEPWAEHDAELKSKYERRGLGAAFELAGDVRAIRKGMIRKAERRAQIIDRLKRATLRLVENSKPKSLVPDAP</sequence>
<dbReference type="SUPFAM" id="SSF158682">
    <property type="entry name" value="TerB-like"/>
    <property type="match status" value="1"/>
</dbReference>
<reference evidence="1" key="1">
    <citation type="submission" date="2022-07" db="EMBL/GenBank/DDBJ databases">
        <title>Phylogenomic reconstructions and comparative analyses of Kickxellomycotina fungi.</title>
        <authorList>
            <person name="Reynolds N.K."/>
            <person name="Stajich J.E."/>
            <person name="Barry K."/>
            <person name="Grigoriev I.V."/>
            <person name="Crous P."/>
            <person name="Smith M.E."/>
        </authorList>
    </citation>
    <scope>NUCLEOTIDE SEQUENCE</scope>
    <source>
        <strain evidence="1">IMI 214461</strain>
    </source>
</reference>
<dbReference type="Proteomes" id="UP001150907">
    <property type="component" value="Unassembled WGS sequence"/>
</dbReference>
<dbReference type="OrthoDB" id="5537271at2759"/>
<protein>
    <submittedName>
        <fullName evidence="1">Uncharacterized protein</fullName>
    </submittedName>
</protein>
<evidence type="ECO:0000313" key="1">
    <source>
        <dbReference type="EMBL" id="KAJ2005798.1"/>
    </source>
</evidence>